<proteinExistence type="predicted"/>
<organism evidence="3 4">
    <name type="scientific">Klebsormidium nitens</name>
    <name type="common">Green alga</name>
    <name type="synonym">Ulothrix nitens</name>
    <dbReference type="NCBI Taxonomy" id="105231"/>
    <lineage>
        <taxon>Eukaryota</taxon>
        <taxon>Viridiplantae</taxon>
        <taxon>Streptophyta</taxon>
        <taxon>Klebsormidiophyceae</taxon>
        <taxon>Klebsormidiales</taxon>
        <taxon>Klebsormidiaceae</taxon>
        <taxon>Klebsormidium</taxon>
    </lineage>
</organism>
<feature type="transmembrane region" description="Helical" evidence="2">
    <location>
        <begin position="15"/>
        <end position="33"/>
    </location>
</feature>
<evidence type="ECO:0000313" key="4">
    <source>
        <dbReference type="Proteomes" id="UP000054558"/>
    </source>
</evidence>
<keyword evidence="2" id="KW-0472">Membrane</keyword>
<keyword evidence="2" id="KW-0812">Transmembrane</keyword>
<keyword evidence="2" id="KW-1133">Transmembrane helix</keyword>
<reference evidence="3 4" key="1">
    <citation type="journal article" date="2014" name="Nat. Commun.">
        <title>Klebsormidium flaccidum genome reveals primary factors for plant terrestrial adaptation.</title>
        <authorList>
            <person name="Hori K."/>
            <person name="Maruyama F."/>
            <person name="Fujisawa T."/>
            <person name="Togashi T."/>
            <person name="Yamamoto N."/>
            <person name="Seo M."/>
            <person name="Sato S."/>
            <person name="Yamada T."/>
            <person name="Mori H."/>
            <person name="Tajima N."/>
            <person name="Moriyama T."/>
            <person name="Ikeuchi M."/>
            <person name="Watanabe M."/>
            <person name="Wada H."/>
            <person name="Kobayashi K."/>
            <person name="Saito M."/>
            <person name="Masuda T."/>
            <person name="Sasaki-Sekimoto Y."/>
            <person name="Mashiguchi K."/>
            <person name="Awai K."/>
            <person name="Shimojima M."/>
            <person name="Masuda S."/>
            <person name="Iwai M."/>
            <person name="Nobusawa T."/>
            <person name="Narise T."/>
            <person name="Kondo S."/>
            <person name="Saito H."/>
            <person name="Sato R."/>
            <person name="Murakawa M."/>
            <person name="Ihara Y."/>
            <person name="Oshima-Yamada Y."/>
            <person name="Ohtaka K."/>
            <person name="Satoh M."/>
            <person name="Sonobe K."/>
            <person name="Ishii M."/>
            <person name="Ohtani R."/>
            <person name="Kanamori-Sato M."/>
            <person name="Honoki R."/>
            <person name="Miyazaki D."/>
            <person name="Mochizuki H."/>
            <person name="Umetsu J."/>
            <person name="Higashi K."/>
            <person name="Shibata D."/>
            <person name="Kamiya Y."/>
            <person name="Sato N."/>
            <person name="Nakamura Y."/>
            <person name="Tabata S."/>
            <person name="Ida S."/>
            <person name="Kurokawa K."/>
            <person name="Ohta H."/>
        </authorList>
    </citation>
    <scope>NUCLEOTIDE SEQUENCE [LARGE SCALE GENOMIC DNA]</scope>
    <source>
        <strain evidence="3 4">NIES-2285</strain>
    </source>
</reference>
<dbReference type="EMBL" id="DF236989">
    <property type="protein sequence ID" value="GAQ79890.1"/>
    <property type="molecule type" value="Genomic_DNA"/>
</dbReference>
<accession>A0A1Y1HMP2</accession>
<evidence type="ECO:0000313" key="3">
    <source>
        <dbReference type="EMBL" id="GAQ79890.1"/>
    </source>
</evidence>
<dbReference type="Proteomes" id="UP000054558">
    <property type="component" value="Unassembled WGS sequence"/>
</dbReference>
<feature type="compositionally biased region" description="Polar residues" evidence="1">
    <location>
        <begin position="65"/>
        <end position="75"/>
    </location>
</feature>
<name>A0A1Y1HMP2_KLENI</name>
<evidence type="ECO:0000256" key="2">
    <source>
        <dbReference type="SAM" id="Phobius"/>
    </source>
</evidence>
<evidence type="ECO:0000256" key="1">
    <source>
        <dbReference type="SAM" id="MobiDB-lite"/>
    </source>
</evidence>
<feature type="compositionally biased region" description="Basic and acidic residues" evidence="1">
    <location>
        <begin position="83"/>
        <end position="93"/>
    </location>
</feature>
<gene>
    <name evidence="3" type="ORF">KFL_000400335</name>
</gene>
<sequence>MHSARSLWEATRRQPLVPVFVGSIAVLVAAFTLPPRLTGGEAPGPYAPSPDKAVRTGGIIGNRPVKSTGSASGTEPETGPEIGDTKKDARGKV</sequence>
<feature type="region of interest" description="Disordered" evidence="1">
    <location>
        <begin position="37"/>
        <end position="93"/>
    </location>
</feature>
<protein>
    <submittedName>
        <fullName evidence="3">Uncharacterized protein</fullName>
    </submittedName>
</protein>
<keyword evidence="4" id="KW-1185">Reference proteome</keyword>
<dbReference type="AlphaFoldDB" id="A0A1Y1HMP2"/>